<comment type="caution">
    <text evidence="1">The sequence shown here is derived from an EMBL/GenBank/DDBJ whole genome shotgun (WGS) entry which is preliminary data.</text>
</comment>
<dbReference type="AlphaFoldDB" id="A0A439DJF6"/>
<reference evidence="1 2" key="1">
    <citation type="submission" date="2018-12" db="EMBL/GenBank/DDBJ databases">
        <title>Draft genome sequence of Xylaria grammica IHI A82.</title>
        <authorList>
            <person name="Buettner E."/>
            <person name="Kellner H."/>
        </authorList>
    </citation>
    <scope>NUCLEOTIDE SEQUENCE [LARGE SCALE GENOMIC DNA]</scope>
    <source>
        <strain evidence="1 2">IHI A82</strain>
    </source>
</reference>
<dbReference type="Proteomes" id="UP000286045">
    <property type="component" value="Unassembled WGS sequence"/>
</dbReference>
<keyword evidence="2" id="KW-1185">Reference proteome</keyword>
<dbReference type="EMBL" id="RYZI01000007">
    <property type="protein sequence ID" value="RWA14545.1"/>
    <property type="molecule type" value="Genomic_DNA"/>
</dbReference>
<gene>
    <name evidence="1" type="ORF">EKO27_g583</name>
</gene>
<organism evidence="1 2">
    <name type="scientific">Xylaria grammica</name>
    <dbReference type="NCBI Taxonomy" id="363999"/>
    <lineage>
        <taxon>Eukaryota</taxon>
        <taxon>Fungi</taxon>
        <taxon>Dikarya</taxon>
        <taxon>Ascomycota</taxon>
        <taxon>Pezizomycotina</taxon>
        <taxon>Sordariomycetes</taxon>
        <taxon>Xylariomycetidae</taxon>
        <taxon>Xylariales</taxon>
        <taxon>Xylariaceae</taxon>
        <taxon>Xylaria</taxon>
    </lineage>
</organism>
<sequence length="248" mass="27067">MKPSTLLNLAIAGRLATAGVPAERTYTPRGDLVARDGCNPGQLMVYQNSDRFLCIGKTVFWTGVALTTITVATASGAASQFATWVVNKFTGEPSTTEGKRDVTEKQAEKWFENEETVTYGWKPSTLDARDWASPHIHNMTVTYSKNTGLATQAEMTFDGEHEPIGDRRFAKRDTTPITITYYAVSGHEETKLGYNDLYNLFHQIFVSSPGSVGSECGYAANSGTWHGAFKATVSGAADAGSCYDERQY</sequence>
<evidence type="ECO:0000313" key="1">
    <source>
        <dbReference type="EMBL" id="RWA14545.1"/>
    </source>
</evidence>
<protein>
    <submittedName>
        <fullName evidence="1">Uncharacterized protein</fullName>
    </submittedName>
</protein>
<name>A0A439DJF6_9PEZI</name>
<proteinExistence type="predicted"/>
<accession>A0A439DJF6</accession>
<evidence type="ECO:0000313" key="2">
    <source>
        <dbReference type="Proteomes" id="UP000286045"/>
    </source>
</evidence>